<comment type="caution">
    <text evidence="7">The sequence shown here is derived from an EMBL/GenBank/DDBJ whole genome shotgun (WGS) entry which is preliminary data.</text>
</comment>
<dbReference type="STRING" id="1765722.AT728_30910"/>
<dbReference type="Gene3D" id="3.30.230.10">
    <property type="match status" value="1"/>
</dbReference>
<feature type="compositionally biased region" description="Gly residues" evidence="5">
    <location>
        <begin position="12"/>
        <end position="22"/>
    </location>
</feature>
<proteinExistence type="predicted"/>
<keyword evidence="3 7" id="KW-0418">Kinase</keyword>
<keyword evidence="2" id="KW-0547">Nucleotide-binding</keyword>
<evidence type="ECO:0000256" key="2">
    <source>
        <dbReference type="ARBA" id="ARBA00022741"/>
    </source>
</evidence>
<organism evidence="7 8">
    <name type="scientific">Streptomyces silvensis</name>
    <dbReference type="NCBI Taxonomy" id="1765722"/>
    <lineage>
        <taxon>Bacteria</taxon>
        <taxon>Bacillati</taxon>
        <taxon>Actinomycetota</taxon>
        <taxon>Actinomycetes</taxon>
        <taxon>Kitasatosporales</taxon>
        <taxon>Streptomycetaceae</taxon>
        <taxon>Streptomyces</taxon>
    </lineage>
</organism>
<dbReference type="InterPro" id="IPR006204">
    <property type="entry name" value="GHMP_kinase_N_dom"/>
</dbReference>
<sequence length="365" mass="37608">MCPPPEPHPAGSGAGTGPGVGTGRAACHHGEILQGVFLDERGRRRAGLVTLPMPSLGTRAEFVRRPGTEDITVAPADRTKALRAATYAMAECATRVQTPLCGGELTLAGNIPVGLGMGSSSSDVIAAVRAVADAFGVRLAPEAVARLAVRAERASDPLMLDGRPLLFAQREGRVLEELGAALPPAVVVGCALGGGRPVDTLALPARAYDTADVRAYERLRSLLRRAVATADPALLGRVATESARRGQRVLAHEEFGELVAVADRVGATGVQIAHSGNVAGLLFDPAAPDLPARIGRCSRALTAAGIPLTYTFGTTPHAVPPSPNPPTSEEHPHGHAHGGSGRAHGGGDRPPRPDTCRRPAHLPAL</sequence>
<evidence type="ECO:0000256" key="3">
    <source>
        <dbReference type="ARBA" id="ARBA00022777"/>
    </source>
</evidence>
<accession>A0A0W7XBV8</accession>
<feature type="domain" description="GHMP kinase N-terminal" evidence="6">
    <location>
        <begin position="94"/>
        <end position="153"/>
    </location>
</feature>
<dbReference type="InterPro" id="IPR006203">
    <property type="entry name" value="GHMP_knse_ATP-bd_CS"/>
</dbReference>
<dbReference type="PROSITE" id="PS00627">
    <property type="entry name" value="GHMP_KINASES_ATP"/>
    <property type="match status" value="1"/>
</dbReference>
<dbReference type="SUPFAM" id="SSF54211">
    <property type="entry name" value="Ribosomal protein S5 domain 2-like"/>
    <property type="match status" value="1"/>
</dbReference>
<feature type="region of interest" description="Disordered" evidence="5">
    <location>
        <begin position="314"/>
        <end position="365"/>
    </location>
</feature>
<keyword evidence="4" id="KW-0067">ATP-binding</keyword>
<dbReference type="AlphaFoldDB" id="A0A0W7XBV8"/>
<protein>
    <submittedName>
        <fullName evidence="7">GHMP kinase</fullName>
    </submittedName>
</protein>
<dbReference type="OrthoDB" id="7298003at2"/>
<evidence type="ECO:0000259" key="6">
    <source>
        <dbReference type="Pfam" id="PF00288"/>
    </source>
</evidence>
<dbReference type="GO" id="GO:0005524">
    <property type="term" value="F:ATP binding"/>
    <property type="evidence" value="ECO:0007669"/>
    <property type="project" value="UniProtKB-KW"/>
</dbReference>
<dbReference type="GO" id="GO:0016301">
    <property type="term" value="F:kinase activity"/>
    <property type="evidence" value="ECO:0007669"/>
    <property type="project" value="UniProtKB-KW"/>
</dbReference>
<evidence type="ECO:0000313" key="8">
    <source>
        <dbReference type="Proteomes" id="UP000054804"/>
    </source>
</evidence>
<dbReference type="EMBL" id="LOCL01000022">
    <property type="protein sequence ID" value="KUF20295.1"/>
    <property type="molecule type" value="Genomic_DNA"/>
</dbReference>
<name>A0A0W7XBV8_9ACTN</name>
<feature type="compositionally biased region" description="Basic and acidic residues" evidence="5">
    <location>
        <begin position="345"/>
        <end position="357"/>
    </location>
</feature>
<evidence type="ECO:0000313" key="7">
    <source>
        <dbReference type="EMBL" id="KUF20295.1"/>
    </source>
</evidence>
<dbReference type="Proteomes" id="UP000054804">
    <property type="component" value="Unassembled WGS sequence"/>
</dbReference>
<dbReference type="InterPro" id="IPR014721">
    <property type="entry name" value="Ribsml_uS5_D2-typ_fold_subgr"/>
</dbReference>
<gene>
    <name evidence="7" type="ORF">AT728_30910</name>
</gene>
<evidence type="ECO:0000256" key="5">
    <source>
        <dbReference type="SAM" id="MobiDB-lite"/>
    </source>
</evidence>
<dbReference type="InterPro" id="IPR020568">
    <property type="entry name" value="Ribosomal_Su5_D2-typ_SF"/>
</dbReference>
<keyword evidence="8" id="KW-1185">Reference proteome</keyword>
<feature type="region of interest" description="Disordered" evidence="5">
    <location>
        <begin position="1"/>
        <end position="25"/>
    </location>
</feature>
<reference evidence="7 8" key="1">
    <citation type="submission" date="2015-12" db="EMBL/GenBank/DDBJ databases">
        <title>Draft genome sequence of Streptomyces silvensis ATCC 53525, a producer of novel hormone antagonists.</title>
        <authorList>
            <person name="Johnston C.W."/>
            <person name="Li Y."/>
            <person name="Magarvey N.A."/>
        </authorList>
    </citation>
    <scope>NUCLEOTIDE SEQUENCE [LARGE SCALE GENOMIC DNA]</scope>
    <source>
        <strain evidence="7 8">ATCC 53525</strain>
    </source>
</reference>
<evidence type="ECO:0000256" key="1">
    <source>
        <dbReference type="ARBA" id="ARBA00022679"/>
    </source>
</evidence>
<keyword evidence="1" id="KW-0808">Transferase</keyword>
<evidence type="ECO:0000256" key="4">
    <source>
        <dbReference type="ARBA" id="ARBA00022840"/>
    </source>
</evidence>
<dbReference type="Pfam" id="PF00288">
    <property type="entry name" value="GHMP_kinases_N"/>
    <property type="match status" value="1"/>
</dbReference>